<dbReference type="InterPro" id="IPR018490">
    <property type="entry name" value="cNMP-bd_dom_sf"/>
</dbReference>
<organism evidence="5 6">
    <name type="scientific">Polaribacter atrinae</name>
    <dbReference type="NCBI Taxonomy" id="1333662"/>
    <lineage>
        <taxon>Bacteria</taxon>
        <taxon>Pseudomonadati</taxon>
        <taxon>Bacteroidota</taxon>
        <taxon>Flavobacteriia</taxon>
        <taxon>Flavobacteriales</taxon>
        <taxon>Flavobacteriaceae</taxon>
    </lineage>
</organism>
<dbReference type="InterPro" id="IPR051257">
    <property type="entry name" value="Diverse_CBS-Domain"/>
</dbReference>
<feature type="domain" description="CBS" evidence="4">
    <location>
        <begin position="171"/>
        <end position="230"/>
    </location>
</feature>
<comment type="caution">
    <text evidence="5">The sequence shown here is derived from an EMBL/GenBank/DDBJ whole genome shotgun (WGS) entry which is preliminary data.</text>
</comment>
<dbReference type="CDD" id="cd00038">
    <property type="entry name" value="CAP_ED"/>
    <property type="match status" value="1"/>
</dbReference>
<dbReference type="CDD" id="cd05401">
    <property type="entry name" value="NT_GlnE_GlnD_like"/>
    <property type="match status" value="1"/>
</dbReference>
<dbReference type="GO" id="GO:0008773">
    <property type="term" value="F:[protein-PII] uridylyltransferase activity"/>
    <property type="evidence" value="ECO:0007669"/>
    <property type="project" value="InterPro"/>
</dbReference>
<dbReference type="InterPro" id="IPR000595">
    <property type="entry name" value="cNMP-bd_dom"/>
</dbReference>
<reference evidence="5 6" key="1">
    <citation type="submission" date="2016-02" db="EMBL/GenBank/DDBJ databases">
        <title>Draft genome sequence of Polaribacter atrinae KACC17473.</title>
        <authorList>
            <person name="Shin S.-K."/>
            <person name="Yi H."/>
        </authorList>
    </citation>
    <scope>NUCLEOTIDE SEQUENCE [LARGE SCALE GENOMIC DNA]</scope>
    <source>
        <strain evidence="5 6">KACC 17473</strain>
    </source>
</reference>
<keyword evidence="1 2" id="KW-0129">CBS domain</keyword>
<dbReference type="InterPro" id="IPR018821">
    <property type="entry name" value="DUF294_put_nucleoTrafse_sb-bd"/>
</dbReference>
<dbReference type="InterPro" id="IPR046342">
    <property type="entry name" value="CBS_dom_sf"/>
</dbReference>
<dbReference type="InterPro" id="IPR000644">
    <property type="entry name" value="CBS_dom"/>
</dbReference>
<dbReference type="PROSITE" id="PS50042">
    <property type="entry name" value="CNMP_BINDING_3"/>
    <property type="match status" value="1"/>
</dbReference>
<dbReference type="EMBL" id="LVWE01000040">
    <property type="protein sequence ID" value="OAD44688.1"/>
    <property type="molecule type" value="Genomic_DNA"/>
</dbReference>
<dbReference type="OrthoDB" id="9810963at2"/>
<dbReference type="Gene3D" id="3.10.580.10">
    <property type="entry name" value="CBS-domain"/>
    <property type="match status" value="1"/>
</dbReference>
<gene>
    <name evidence="5" type="ORF">LPB303_11035</name>
</gene>
<dbReference type="Gene3D" id="2.60.120.10">
    <property type="entry name" value="Jelly Rolls"/>
    <property type="match status" value="1"/>
</dbReference>
<evidence type="ECO:0000256" key="1">
    <source>
        <dbReference type="ARBA" id="ARBA00023122"/>
    </source>
</evidence>
<dbReference type="SMART" id="SM00116">
    <property type="entry name" value="CBS"/>
    <property type="match status" value="2"/>
</dbReference>
<dbReference type="PANTHER" id="PTHR43080">
    <property type="entry name" value="CBS DOMAIN-CONTAINING PROTEIN CBSX3, MITOCHONDRIAL"/>
    <property type="match status" value="1"/>
</dbReference>
<dbReference type="SUPFAM" id="SSF54631">
    <property type="entry name" value="CBS-domain pair"/>
    <property type="match status" value="1"/>
</dbReference>
<protein>
    <submittedName>
        <fullName evidence="5">Nucleotidyltransferase</fullName>
    </submittedName>
</protein>
<name>A0A176T9W2_9FLAO</name>
<keyword evidence="6" id="KW-1185">Reference proteome</keyword>
<evidence type="ECO:0000256" key="2">
    <source>
        <dbReference type="PROSITE-ProRule" id="PRU00703"/>
    </source>
</evidence>
<feature type="domain" description="Cyclic nucleotide-binding" evidence="3">
    <location>
        <begin position="18"/>
        <end position="138"/>
    </location>
</feature>
<dbReference type="Pfam" id="PF00571">
    <property type="entry name" value="CBS"/>
    <property type="match status" value="2"/>
</dbReference>
<accession>A0A176T9W2</accession>
<evidence type="ECO:0000259" key="3">
    <source>
        <dbReference type="PROSITE" id="PS50042"/>
    </source>
</evidence>
<dbReference type="Pfam" id="PF03445">
    <property type="entry name" value="DUF294"/>
    <property type="match status" value="1"/>
</dbReference>
<evidence type="ECO:0000313" key="6">
    <source>
        <dbReference type="Proteomes" id="UP000076923"/>
    </source>
</evidence>
<dbReference type="Pfam" id="PF00027">
    <property type="entry name" value="cNMP_binding"/>
    <property type="match status" value="1"/>
</dbReference>
<dbReference type="SMART" id="SM00100">
    <property type="entry name" value="cNMP"/>
    <property type="match status" value="1"/>
</dbReference>
<evidence type="ECO:0000313" key="5">
    <source>
        <dbReference type="EMBL" id="OAD44688.1"/>
    </source>
</evidence>
<feature type="domain" description="CBS" evidence="4">
    <location>
        <begin position="236"/>
        <end position="299"/>
    </location>
</feature>
<dbReference type="SUPFAM" id="SSF51206">
    <property type="entry name" value="cAMP-binding domain-like"/>
    <property type="match status" value="1"/>
</dbReference>
<dbReference type="AlphaFoldDB" id="A0A176T9W2"/>
<dbReference type="PANTHER" id="PTHR43080:SF2">
    <property type="entry name" value="CBS DOMAIN-CONTAINING PROTEIN"/>
    <property type="match status" value="1"/>
</dbReference>
<sequence>MKNSIAERVYDFLKNYPPFNLLTNNKILEIASQVSIIYLEKGKVIFNEHDEIHKQFYIVRNGGISLYKNSNDKKSLIDICDGGDIFGLRPLISKENYLLDAIANEESIVYAIPIEIFESVSERSLKINKYLLTSFASNSFDPYTNEQNNNVFTDYIETDNLAYSNLHSVNYTKKPLTCTIKSTVKEAAIKMSDQRIGCIIVVDDACVPLGIITNSDLKNKIATGLFSIDTSVKEIMSSPVITQSKNLTVLDAQLQMIKHTVGHLCITADGTGNSKLIGILTNHDVLASLGNNPTVILKEIKRAKKTKEIRDIRNKANQLLKSYLEQNIPLSHISKIISEINDGVTTRVIELSLKKMETTPPVKFTWLALGSQGRKEQLLYTDQDNALIFEDVAKEKYTETKEYFLKLAGHITKSLHKIGYEYCPAEMMASNPKWCLSLSEWKDQFNDWIFNVNEEAILLSSIFFDFNAIYGEVSMAKDLTTSIFKTLNERSLLFTFLGKEAIASPSPLSFFKQFLVENNGDHKDSFNIKQRALMPLINAARLLTLSNNIFEINNTAHRFERLAEIEPQNKELYQSCSYAFKALLKFKTKQGILHNDSGKFIKLDSLTKEEKLKLKRCFKPIREIQEVLSIRFNLTNRL</sequence>
<dbReference type="RefSeq" id="WP_068450131.1">
    <property type="nucleotide sequence ID" value="NZ_CANKUV010000011.1"/>
</dbReference>
<dbReference type="PROSITE" id="PS51371">
    <property type="entry name" value="CBS"/>
    <property type="match status" value="2"/>
</dbReference>
<dbReference type="InterPro" id="IPR005105">
    <property type="entry name" value="GlnD_Uridyltrans_N"/>
</dbReference>
<dbReference type="Pfam" id="PF10335">
    <property type="entry name" value="DUF294_C"/>
    <property type="match status" value="1"/>
</dbReference>
<dbReference type="Proteomes" id="UP000076923">
    <property type="component" value="Unassembled WGS sequence"/>
</dbReference>
<dbReference type="STRING" id="1333662.LPB303_11035"/>
<dbReference type="InterPro" id="IPR014710">
    <property type="entry name" value="RmlC-like_jellyroll"/>
</dbReference>
<proteinExistence type="predicted"/>
<evidence type="ECO:0000259" key="4">
    <source>
        <dbReference type="PROSITE" id="PS51371"/>
    </source>
</evidence>
<keyword evidence="5" id="KW-0808">Transferase</keyword>